<feature type="coiled-coil region" evidence="1">
    <location>
        <begin position="32"/>
        <end position="192"/>
    </location>
</feature>
<keyword evidence="1" id="KW-0175">Coiled coil</keyword>
<protein>
    <recommendedName>
        <fullName evidence="4">Coiled-coil domain-containing protein 122</fullName>
    </recommendedName>
</protein>
<gene>
    <name evidence="2" type="ORF">AALO_G00290950</name>
</gene>
<evidence type="ECO:0000313" key="3">
    <source>
        <dbReference type="Proteomes" id="UP000823561"/>
    </source>
</evidence>
<dbReference type="AlphaFoldDB" id="A0AAV6FH41"/>
<dbReference type="EMBL" id="JADWDJ010000023">
    <property type="protein sequence ID" value="KAG5261998.1"/>
    <property type="molecule type" value="Genomic_DNA"/>
</dbReference>
<evidence type="ECO:0000256" key="1">
    <source>
        <dbReference type="SAM" id="Coils"/>
    </source>
</evidence>
<reference evidence="2" key="1">
    <citation type="submission" date="2020-10" db="EMBL/GenBank/DDBJ databases">
        <title>Chromosome-scale genome assembly of the Allis shad, Alosa alosa.</title>
        <authorList>
            <person name="Margot Z."/>
            <person name="Christophe K."/>
            <person name="Cabau C."/>
            <person name="Louis A."/>
            <person name="Berthelot C."/>
            <person name="Parey E."/>
            <person name="Roest Crollius H."/>
            <person name="Montfort J."/>
            <person name="Robinson-Rechavi M."/>
            <person name="Bucao C."/>
            <person name="Bouchez O."/>
            <person name="Gislard M."/>
            <person name="Lluch J."/>
            <person name="Milhes M."/>
            <person name="Lampietro C."/>
            <person name="Lopez Roques C."/>
            <person name="Donnadieu C."/>
            <person name="Braasch I."/>
            <person name="Desvignes T."/>
            <person name="Postlethwait J."/>
            <person name="Bobe J."/>
            <person name="Guiguen Y."/>
        </authorList>
    </citation>
    <scope>NUCLEOTIDE SEQUENCE</scope>
    <source>
        <strain evidence="2">M-15738</strain>
        <tissue evidence="2">Blood</tissue>
    </source>
</reference>
<comment type="caution">
    <text evidence="2">The sequence shown here is derived from an EMBL/GenBank/DDBJ whole genome shotgun (WGS) entry which is preliminary data.</text>
</comment>
<name>A0AAV6FH41_9TELE</name>
<keyword evidence="3" id="KW-1185">Reference proteome</keyword>
<proteinExistence type="predicted"/>
<accession>A0AAV6FH41</accession>
<feature type="coiled-coil region" evidence="1">
    <location>
        <begin position="218"/>
        <end position="259"/>
    </location>
</feature>
<dbReference type="Proteomes" id="UP000823561">
    <property type="component" value="Chromosome 23"/>
</dbReference>
<sequence length="265" mass="30901">MAEENVSDGRLLSLTGTLEEVSLQGEIQANELREKQQTLSELQDTLSDLKSSCEAVDFELKKSNSQLSGVLCEIEQIKRHNSGLESRLHEINSENMKLRLQIQEQVERQQSTLARYSAYRNKMEDHRMAVAEAESQMPIYKELMEARQQVQQLREKRDALAIDLQNPEGEAVKQAQQEIDDLERQVSVKSKMVEDKQAFLRKEREVQAQLRKDIEIQHKRYNAIVKRLRCQLSKAQSNQRHLINDIRRMEKEVEELTRQVEESEG</sequence>
<evidence type="ECO:0008006" key="4">
    <source>
        <dbReference type="Google" id="ProtNLM"/>
    </source>
</evidence>
<evidence type="ECO:0000313" key="2">
    <source>
        <dbReference type="EMBL" id="KAG5261998.1"/>
    </source>
</evidence>
<organism evidence="2 3">
    <name type="scientific">Alosa alosa</name>
    <name type="common">allis shad</name>
    <dbReference type="NCBI Taxonomy" id="278164"/>
    <lineage>
        <taxon>Eukaryota</taxon>
        <taxon>Metazoa</taxon>
        <taxon>Chordata</taxon>
        <taxon>Craniata</taxon>
        <taxon>Vertebrata</taxon>
        <taxon>Euteleostomi</taxon>
        <taxon>Actinopterygii</taxon>
        <taxon>Neopterygii</taxon>
        <taxon>Teleostei</taxon>
        <taxon>Clupei</taxon>
        <taxon>Clupeiformes</taxon>
        <taxon>Clupeoidei</taxon>
        <taxon>Clupeidae</taxon>
        <taxon>Alosa</taxon>
    </lineage>
</organism>